<gene>
    <name evidence="2" type="ORF">AALO_G00043860</name>
</gene>
<accession>A0AAV6H8A0</accession>
<keyword evidence="1" id="KW-0472">Membrane</keyword>
<evidence type="ECO:0000313" key="3">
    <source>
        <dbReference type="Proteomes" id="UP000823561"/>
    </source>
</evidence>
<sequence length="132" mass="15059">MSVTEKEEASHSNWSVSFAVQCCRTYRHYNTMSRLCNLLVACMLLIGSVFLSGAEEMTALEEQKGEQLVRGKRSMPNWNLWASDFYGWVEELRAQAGYDTLQDLARTYWAHFPIASYLGYDSTPDAGQPEED</sequence>
<dbReference type="PANTHER" id="PTHR35073:SF1">
    <property type="entry name" value="OTOSPIRALIN"/>
    <property type="match status" value="1"/>
</dbReference>
<organism evidence="2 3">
    <name type="scientific">Alosa alosa</name>
    <name type="common">allis shad</name>
    <dbReference type="NCBI Taxonomy" id="278164"/>
    <lineage>
        <taxon>Eukaryota</taxon>
        <taxon>Metazoa</taxon>
        <taxon>Chordata</taxon>
        <taxon>Craniata</taxon>
        <taxon>Vertebrata</taxon>
        <taxon>Euteleostomi</taxon>
        <taxon>Actinopterygii</taxon>
        <taxon>Neopterygii</taxon>
        <taxon>Teleostei</taxon>
        <taxon>Clupei</taxon>
        <taxon>Clupeiformes</taxon>
        <taxon>Clupeoidei</taxon>
        <taxon>Clupeidae</taxon>
        <taxon>Alosa</taxon>
    </lineage>
</organism>
<evidence type="ECO:0000256" key="1">
    <source>
        <dbReference type="SAM" id="Phobius"/>
    </source>
</evidence>
<dbReference type="EMBL" id="JADWDJ010000003">
    <property type="protein sequence ID" value="KAG5283598.1"/>
    <property type="molecule type" value="Genomic_DNA"/>
</dbReference>
<dbReference type="GO" id="GO:0007605">
    <property type="term" value="P:sensory perception of sound"/>
    <property type="evidence" value="ECO:0007669"/>
    <property type="project" value="InterPro"/>
</dbReference>
<dbReference type="Pfam" id="PF15182">
    <property type="entry name" value="OTOS"/>
    <property type="match status" value="1"/>
</dbReference>
<protein>
    <recommendedName>
        <fullName evidence="4">Otospiralin</fullName>
    </recommendedName>
</protein>
<name>A0AAV6H8A0_9TELE</name>
<comment type="caution">
    <text evidence="2">The sequence shown here is derived from an EMBL/GenBank/DDBJ whole genome shotgun (WGS) entry which is preliminary data.</text>
</comment>
<dbReference type="PANTHER" id="PTHR35073">
    <property type="entry name" value="OTOSPIRALIN"/>
    <property type="match status" value="1"/>
</dbReference>
<evidence type="ECO:0008006" key="4">
    <source>
        <dbReference type="Google" id="ProtNLM"/>
    </source>
</evidence>
<evidence type="ECO:0000313" key="2">
    <source>
        <dbReference type="EMBL" id="KAG5283598.1"/>
    </source>
</evidence>
<proteinExistence type="predicted"/>
<dbReference type="InterPro" id="IPR028224">
    <property type="entry name" value="Otospiralin"/>
</dbReference>
<dbReference type="Proteomes" id="UP000823561">
    <property type="component" value="Chromosome 3"/>
</dbReference>
<feature type="transmembrane region" description="Helical" evidence="1">
    <location>
        <begin position="35"/>
        <end position="54"/>
    </location>
</feature>
<keyword evidence="1" id="KW-1133">Transmembrane helix</keyword>
<keyword evidence="1" id="KW-0812">Transmembrane</keyword>
<dbReference type="AlphaFoldDB" id="A0AAV6H8A0"/>
<keyword evidence="3" id="KW-1185">Reference proteome</keyword>
<reference evidence="2" key="1">
    <citation type="submission" date="2020-10" db="EMBL/GenBank/DDBJ databases">
        <title>Chromosome-scale genome assembly of the Allis shad, Alosa alosa.</title>
        <authorList>
            <person name="Margot Z."/>
            <person name="Christophe K."/>
            <person name="Cabau C."/>
            <person name="Louis A."/>
            <person name="Berthelot C."/>
            <person name="Parey E."/>
            <person name="Roest Crollius H."/>
            <person name="Montfort J."/>
            <person name="Robinson-Rechavi M."/>
            <person name="Bucao C."/>
            <person name="Bouchez O."/>
            <person name="Gislard M."/>
            <person name="Lluch J."/>
            <person name="Milhes M."/>
            <person name="Lampietro C."/>
            <person name="Lopez Roques C."/>
            <person name="Donnadieu C."/>
            <person name="Braasch I."/>
            <person name="Desvignes T."/>
            <person name="Postlethwait J."/>
            <person name="Bobe J."/>
            <person name="Guiguen Y."/>
        </authorList>
    </citation>
    <scope>NUCLEOTIDE SEQUENCE</scope>
    <source>
        <strain evidence="2">M-15738</strain>
        <tissue evidence="2">Blood</tissue>
    </source>
</reference>